<comment type="caution">
    <text evidence="2">The sequence shown here is derived from an EMBL/GenBank/DDBJ whole genome shotgun (WGS) entry which is preliminary data.</text>
</comment>
<evidence type="ECO:0000313" key="3">
    <source>
        <dbReference type="Proteomes" id="UP001243989"/>
    </source>
</evidence>
<dbReference type="SUPFAM" id="SSF50475">
    <property type="entry name" value="FMN-binding split barrel"/>
    <property type="match status" value="1"/>
</dbReference>
<dbReference type="Gene3D" id="2.30.110.10">
    <property type="entry name" value="Electron Transport, Fmn-binding Protein, Chain A"/>
    <property type="match status" value="1"/>
</dbReference>
<dbReference type="PANTHER" id="PTHR34071">
    <property type="entry name" value="5-NITROIMIDAZOLE ANTIBIOTICS RESISTANCE PROTEIN, NIMA-FAMILY-RELATED PROTEIN-RELATED"/>
    <property type="match status" value="1"/>
</dbReference>
<reference evidence="2" key="1">
    <citation type="submission" date="2021-06" db="EMBL/GenBank/DDBJ databases">
        <title>Comparative genomics, transcriptomics and evolutionary studies reveal genomic signatures of adaptation to plant cell wall in hemibiotrophic fungi.</title>
        <authorList>
            <consortium name="DOE Joint Genome Institute"/>
            <person name="Baroncelli R."/>
            <person name="Diaz J.F."/>
            <person name="Benocci T."/>
            <person name="Peng M."/>
            <person name="Battaglia E."/>
            <person name="Haridas S."/>
            <person name="Andreopoulos W."/>
            <person name="Labutti K."/>
            <person name="Pangilinan J."/>
            <person name="Floch G.L."/>
            <person name="Makela M.R."/>
            <person name="Henrissat B."/>
            <person name="Grigoriev I.V."/>
            <person name="Crouch J.A."/>
            <person name="De Vries R.P."/>
            <person name="Sukno S.A."/>
            <person name="Thon M.R."/>
        </authorList>
    </citation>
    <scope>NUCLEOTIDE SEQUENCE</scope>
    <source>
        <strain evidence="2">CBS 102054</strain>
    </source>
</reference>
<evidence type="ECO:0000313" key="2">
    <source>
        <dbReference type="EMBL" id="KAK1637071.1"/>
    </source>
</evidence>
<keyword evidence="3" id="KW-1185">Reference proteome</keyword>
<proteinExistence type="predicted"/>
<dbReference type="InterPro" id="IPR024747">
    <property type="entry name" value="Pyridox_Oxase-rel"/>
</dbReference>
<feature type="region of interest" description="Disordered" evidence="1">
    <location>
        <begin position="208"/>
        <end position="227"/>
    </location>
</feature>
<dbReference type="PANTHER" id="PTHR34071:SF2">
    <property type="entry name" value="FLAVIN-NUCLEOTIDE-BINDING PROTEIN"/>
    <property type="match status" value="1"/>
</dbReference>
<feature type="region of interest" description="Disordered" evidence="1">
    <location>
        <begin position="99"/>
        <end position="123"/>
    </location>
</feature>
<dbReference type="RefSeq" id="XP_060445678.1">
    <property type="nucleotide sequence ID" value="XM_060584352.1"/>
</dbReference>
<protein>
    <recommendedName>
        <fullName evidence="4">Flavin-nucleotide-binding protein</fullName>
    </recommendedName>
</protein>
<feature type="compositionally biased region" description="Low complexity" evidence="1">
    <location>
        <begin position="101"/>
        <end position="110"/>
    </location>
</feature>
<dbReference type="Proteomes" id="UP001243989">
    <property type="component" value="Unassembled WGS sequence"/>
</dbReference>
<evidence type="ECO:0008006" key="4">
    <source>
        <dbReference type="Google" id="ProtNLM"/>
    </source>
</evidence>
<dbReference type="Pfam" id="PF12900">
    <property type="entry name" value="Pyridox_ox_2"/>
    <property type="match status" value="1"/>
</dbReference>
<feature type="compositionally biased region" description="Pro residues" evidence="1">
    <location>
        <begin position="111"/>
        <end position="123"/>
    </location>
</feature>
<dbReference type="GeneID" id="85469214"/>
<evidence type="ECO:0000256" key="1">
    <source>
        <dbReference type="SAM" id="MobiDB-lite"/>
    </source>
</evidence>
<name>A0AAI9ZSJ4_9PEZI</name>
<gene>
    <name evidence="2" type="ORF">BDP81DRAFT_318358</name>
</gene>
<sequence>MPRTELEYPKEPYGTVKRYSPRASYALRTIHTIINTSPILHVSFNDPSPSSSPSPSPFPTILPMLGQMGSFARPSADEGDVLDLYLHGYVSSRLINISRQPSSSSSTPDAASPPPPPPPPPGLPVCIAASHLDGLVLALTPNAHSYNYRSAILYGHATLVSDPSERLYAMQLITDGVVPGRWAASRVPPNKGEMASTSVLKVRIATGSAKIRQGPPGDDKGDKEDEEVTGRVWTGVVPVYQVLGEPVAGPYNEVKEVPGYLGEYVRETNGMTREAAFEAAKEVVVKKGGEGE</sequence>
<dbReference type="AlphaFoldDB" id="A0AAI9ZSJ4"/>
<organism evidence="2 3">
    <name type="scientific">Colletotrichum phormii</name>
    <dbReference type="NCBI Taxonomy" id="359342"/>
    <lineage>
        <taxon>Eukaryota</taxon>
        <taxon>Fungi</taxon>
        <taxon>Dikarya</taxon>
        <taxon>Ascomycota</taxon>
        <taxon>Pezizomycotina</taxon>
        <taxon>Sordariomycetes</taxon>
        <taxon>Hypocreomycetidae</taxon>
        <taxon>Glomerellales</taxon>
        <taxon>Glomerellaceae</taxon>
        <taxon>Colletotrichum</taxon>
        <taxon>Colletotrichum acutatum species complex</taxon>
    </lineage>
</organism>
<dbReference type="EMBL" id="JAHMHQ010000009">
    <property type="protein sequence ID" value="KAK1637071.1"/>
    <property type="molecule type" value="Genomic_DNA"/>
</dbReference>
<dbReference type="InterPro" id="IPR012349">
    <property type="entry name" value="Split_barrel_FMN-bd"/>
</dbReference>
<accession>A0AAI9ZSJ4</accession>